<gene>
    <name evidence="3" type="ORF">NAF29_09235</name>
</gene>
<dbReference type="Proteomes" id="UP001165393">
    <property type="component" value="Unassembled WGS sequence"/>
</dbReference>
<dbReference type="InterPro" id="IPR021109">
    <property type="entry name" value="Peptidase_aspartic_dom_sf"/>
</dbReference>
<dbReference type="AlphaFoldDB" id="A0AA41W717"/>
<evidence type="ECO:0000256" key="1">
    <source>
        <dbReference type="ARBA" id="ARBA00007447"/>
    </source>
</evidence>
<dbReference type="PROSITE" id="PS51767">
    <property type="entry name" value="PEPTIDASE_A1"/>
    <property type="match status" value="1"/>
</dbReference>
<feature type="domain" description="Peptidase A1" evidence="2">
    <location>
        <begin position="18"/>
        <end position="421"/>
    </location>
</feature>
<dbReference type="EMBL" id="JAMQGP010000003">
    <property type="protein sequence ID" value="MCM2679846.1"/>
    <property type="molecule type" value="Genomic_DNA"/>
</dbReference>
<dbReference type="InterPro" id="IPR001461">
    <property type="entry name" value="Aspartic_peptidase_A1"/>
</dbReference>
<dbReference type="PANTHER" id="PTHR47966">
    <property type="entry name" value="BETA-SITE APP-CLEAVING ENZYME, ISOFORM A-RELATED"/>
    <property type="match status" value="1"/>
</dbReference>
<protein>
    <submittedName>
        <fullName evidence="3">A1 family peptidase</fullName>
    </submittedName>
</protein>
<dbReference type="InterPro" id="IPR034164">
    <property type="entry name" value="Pepsin-like_dom"/>
</dbReference>
<dbReference type="CDD" id="cd05471">
    <property type="entry name" value="pepsin_like"/>
    <property type="match status" value="1"/>
</dbReference>
<dbReference type="RefSeq" id="WP_251261261.1">
    <property type="nucleotide sequence ID" value="NZ_JAMQGP010000003.1"/>
</dbReference>
<dbReference type="PRINTS" id="PR00792">
    <property type="entry name" value="PEPSIN"/>
</dbReference>
<keyword evidence="4" id="KW-1185">Reference proteome</keyword>
<reference evidence="3 4" key="1">
    <citation type="journal article" date="2013" name="Antonie Van Leeuwenhoek">
        <title>Echinimonas agarilytica gen. nov., sp. nov., a new gammaproteobacterium isolated from the sea urchin Strongylocentrotus intermedius.</title>
        <authorList>
            <person name="Nedashkovskaya O.I."/>
            <person name="Stenkova A.M."/>
            <person name="Zhukova N.V."/>
            <person name="Van Trappen S."/>
            <person name="Lee J.S."/>
            <person name="Kim S.B."/>
        </authorList>
    </citation>
    <scope>NUCLEOTIDE SEQUENCE [LARGE SCALE GENOMIC DNA]</scope>
    <source>
        <strain evidence="3 4">KMM 6351</strain>
    </source>
</reference>
<dbReference type="GO" id="GO:0004190">
    <property type="term" value="F:aspartic-type endopeptidase activity"/>
    <property type="evidence" value="ECO:0007669"/>
    <property type="project" value="InterPro"/>
</dbReference>
<evidence type="ECO:0000313" key="4">
    <source>
        <dbReference type="Proteomes" id="UP001165393"/>
    </source>
</evidence>
<organism evidence="3 4">
    <name type="scientific">Echinimonas agarilytica</name>
    <dbReference type="NCBI Taxonomy" id="1215918"/>
    <lineage>
        <taxon>Bacteria</taxon>
        <taxon>Pseudomonadati</taxon>
        <taxon>Pseudomonadota</taxon>
        <taxon>Gammaproteobacteria</taxon>
        <taxon>Alteromonadales</taxon>
        <taxon>Echinimonadaceae</taxon>
        <taxon>Echinimonas</taxon>
    </lineage>
</organism>
<dbReference type="Pfam" id="PF00026">
    <property type="entry name" value="Asp"/>
    <property type="match status" value="2"/>
</dbReference>
<proteinExistence type="inferred from homology"/>
<dbReference type="GO" id="GO:0006508">
    <property type="term" value="P:proteolysis"/>
    <property type="evidence" value="ECO:0007669"/>
    <property type="project" value="InterPro"/>
</dbReference>
<dbReference type="SUPFAM" id="SSF50630">
    <property type="entry name" value="Acid proteases"/>
    <property type="match status" value="1"/>
</dbReference>
<sequence length="433" mass="48388">MTQGLRIPINVAYAEAGYCATIQVGSHGRNARVILDTGSATLAIKDDICEPENDAHLTTTSLAQDIIYGIGAWAGPVVHTTVRVANGQRSVELNGAAMAIMESEISETFAHADGIWGLAYSDLNPAYNIQGYLDENTLKASYPWPFRLGASIDDYRQLRTMLKQYPKQYVTPFFTDMEQHGLVANKFALYTQRAFRFEPCELSQAQYADLDENKGFLILGGGEEQTDLYEGDFQTIEVVHDKHYNVHLKSLQIGDQPAIAANNVDPKFKHCVSNAVVDSGCTYIILEQMLFEQLRATLASLLPTQHRLIDEFYDIAAEQTNAHFDDLRGIAIDKLDLAVWPTLKFIFQGDIESNAKADSSIEVPPESYWQCHSPAPNEAFFAIIPQFDGWPNQTNFGLPMLNNYFAVFDRSADMNGELRLAKRRQWHAIDSAS</sequence>
<accession>A0AA41W717</accession>
<dbReference type="PANTHER" id="PTHR47966:SF51">
    <property type="entry name" value="BETA-SITE APP-CLEAVING ENZYME, ISOFORM A-RELATED"/>
    <property type="match status" value="1"/>
</dbReference>
<dbReference type="Gene3D" id="2.40.70.10">
    <property type="entry name" value="Acid Proteases"/>
    <property type="match status" value="2"/>
</dbReference>
<comment type="caution">
    <text evidence="3">The sequence shown here is derived from an EMBL/GenBank/DDBJ whole genome shotgun (WGS) entry which is preliminary data.</text>
</comment>
<evidence type="ECO:0000313" key="3">
    <source>
        <dbReference type="EMBL" id="MCM2679846.1"/>
    </source>
</evidence>
<evidence type="ECO:0000259" key="2">
    <source>
        <dbReference type="PROSITE" id="PS51767"/>
    </source>
</evidence>
<dbReference type="InterPro" id="IPR033121">
    <property type="entry name" value="PEPTIDASE_A1"/>
</dbReference>
<name>A0AA41W717_9GAMM</name>
<comment type="similarity">
    <text evidence="1">Belongs to the peptidase A1 family.</text>
</comment>